<keyword evidence="10" id="KW-1278">Translocase</keyword>
<evidence type="ECO:0000313" key="21">
    <source>
        <dbReference type="Proteomes" id="UP000191522"/>
    </source>
</evidence>
<feature type="transmembrane region" description="Helical" evidence="15">
    <location>
        <begin position="1038"/>
        <end position="1057"/>
    </location>
</feature>
<dbReference type="PANTHER" id="PTHR45630:SF7">
    <property type="entry name" value="ENDOPLASMIC RETICULUM TRANSMEMBRANE HELIX TRANSLOCASE"/>
    <property type="match status" value="1"/>
</dbReference>
<dbReference type="InterPro" id="IPR006544">
    <property type="entry name" value="P-type_TPase_V"/>
</dbReference>
<feature type="transmembrane region" description="Helical" evidence="15">
    <location>
        <begin position="522"/>
        <end position="540"/>
    </location>
</feature>
<organism evidence="20 21">
    <name type="scientific">Penicillium decumbens</name>
    <dbReference type="NCBI Taxonomy" id="69771"/>
    <lineage>
        <taxon>Eukaryota</taxon>
        <taxon>Fungi</taxon>
        <taxon>Dikarya</taxon>
        <taxon>Ascomycota</taxon>
        <taxon>Pezizomycotina</taxon>
        <taxon>Eurotiomycetes</taxon>
        <taxon>Eurotiomycetidae</taxon>
        <taxon>Eurotiales</taxon>
        <taxon>Aspergillaceae</taxon>
        <taxon>Penicillium</taxon>
    </lineage>
</organism>
<dbReference type="Pfam" id="PF23317">
    <property type="entry name" value="YVC1_C"/>
    <property type="match status" value="1"/>
</dbReference>
<dbReference type="EMBL" id="MDYL01000005">
    <property type="protein sequence ID" value="OQD76144.1"/>
    <property type="molecule type" value="Genomic_DNA"/>
</dbReference>
<accession>A0A1V6PGL7</accession>
<evidence type="ECO:0000256" key="5">
    <source>
        <dbReference type="ARBA" id="ARBA00022723"/>
    </source>
</evidence>
<dbReference type="GO" id="GO:0019829">
    <property type="term" value="F:ATPase-coupled monoatomic cation transmembrane transporter activity"/>
    <property type="evidence" value="ECO:0007669"/>
    <property type="project" value="TreeGrafter"/>
</dbReference>
<dbReference type="InterPro" id="IPR056337">
    <property type="entry name" value="LHD_YVC1"/>
</dbReference>
<dbReference type="PROSITE" id="PS01229">
    <property type="entry name" value="COF_2"/>
    <property type="match status" value="1"/>
</dbReference>
<feature type="transmembrane region" description="Helical" evidence="15">
    <location>
        <begin position="297"/>
        <end position="316"/>
    </location>
</feature>
<dbReference type="InterPro" id="IPR023298">
    <property type="entry name" value="ATPase_P-typ_TM_dom_sf"/>
</dbReference>
<feature type="domain" description="Calcium channel YVC1-like C-terminal transmembrane" evidence="19">
    <location>
        <begin position="246"/>
        <end position="533"/>
    </location>
</feature>
<dbReference type="GO" id="GO:0046872">
    <property type="term" value="F:metal ion binding"/>
    <property type="evidence" value="ECO:0007669"/>
    <property type="project" value="UniProtKB-KW"/>
</dbReference>
<dbReference type="CDD" id="cd07543">
    <property type="entry name" value="P-type_ATPase_cation"/>
    <property type="match status" value="1"/>
</dbReference>
<sequence>MGRWGVILGFDRRRANHRFHVERRGLLPAYAADEPQISESSKEIAKVALRLKYQIEQLVSCEVAESFLTDPNSRIITEEVIKTAKNAGGEDYEACVVYCLLTCLRWFKIQASLELWDADLHECRAIACEVVAKRIIEGEQNQNYLLKNILLKRYSIFLEGEETDPANVFERSVDLHALRIISSSGYQKCISYLWQGWICQEEGNPTNFVEYADKSNTDYWAHFHPDRMRTPLYQNVCQIVFSLIYLILYTAVINSVNPTGDLDVTECILYIMTFAFICDETVKFWKVGWNYLEFWNAFNSTLYALLAISFVMRVVALAHSPSSGDEKRLMFNELSYNFLAFAGPMFWMRMMLYLDSFRFFGAMFVVLRVMMKESLIFFALLFVVLAGFFQAFIGMAQVDGDVDITRPIIQGMANSVMQSPEFETFQDFAFPFGIILYYVFNFVVMIVLLNILIALYNSAYEDISGNAIDEYMAIFAQKTMQFVRAPDENVFIPPFNLIEILGLVAPFEWWLSREYYAKLNDIVMGVIYSPLLVITAWIETRQAEHIQRNRSHGEEDENHTQEWEHMAEEVDFDLEDNWKEEVKQSTPDIKADTCTVEVRQLKEQVAVLTEMCAIYWTLFVVTSAAIMAKLADDPQIQHASLHNPLPFQLHTYIWPFLIIWPAFFAFYLSPERYDTYIQGQEWTFVFAGSIITVQSLLWLMTKWNININTLFTTTTAKSVDTARLIKVIPITNAGSAEICPLIPENSGGKKTLSFLFQKRRFLFYPETRSFAPLSYVLDVEPKPPLKYFQQSKGLTTKAEIDSIQHHYGDNTFDIPVPTFLELFQEHAVAPFFVFQVFCVGLWMLDEYWYYSLFTLFMLVTFESTVVWQRQRTLNEFRGMSIKPYDVWVFRENKWLQITSDKLLPGDLMSVNRTKEDGGVACDILLIEGSVIVNEAMLSGESTPLLKESVQLRPGDDLIEPEGLDKNSFVHGGTKVLQITHPNANGDETLKNLADGVTTPPDNGALGVVVKTGFETSQGSLVRTMIYSTERVSANNVEALLFILFLLIFAIAASWYVWQEGVAKDRKRSKLLLDCVLIVTSVVPPELPMELSLAVNTSLAALSKFAIFCTEPFRIPFAGRVDVACFDKTGTLTGEDLLVDGIAGLTLGQTGANVQADGAHTELAKAATIGPETTLVLASAHAMVKLDEGDVVGDPMEKATLEWIGWTLGKKDTLTSRGNAPIVSSRPVESVQIKRRFQFSSALKRQSTIATLTTNEPKTSKKSKATFVGVKGAPETISTMLVDLPPNYEETYKHFTRNGARVLALAYKYLSTESELSQNRVNNYVREEIEADLIFAGFLVLQCPLKDDAVKAVRMLNESSHRVVMITGDNPLTAVHVARQVEIVDREVVILDAPEHDTSGTRVVWRTIDDKLSIDVDPTKPLDPEILKTKDICITGYALAKFKGQQALPDLLRHTWVYARVSPKQKEDILLGLKDAGYTTLMCGDGTNDVGALKQAHVGVALLNGSPDDLTKIAEHYRTTKMKELYEKQVGMMQRFNQPAPPVPVHIAHLYPPGPTNPNYQKAIEREAQKKGAVAKPGEEIPTITSPGAQALQSSQGTTPQQQRQQQAQAAAAGFADKITSSMLEQELDESEPPTIKLGDASVAAPFTSKLANVIAIPNIIRQGRCTLVATIQMYKILALNCLISAYSLSVIYLDGIKFGDGQVTISGMMMSVCFLSISRAKSVEGLSKERPQPNIFNVYIIGSVLGQFAIHIATLIYLSNYVYSIEPRSDNVDLEGEFEPSLLNSAIYLLQLIQQISTFSINYQGRPFRESIRENKAMYWGLVAASGVAFSCATEFVPELNEKLRLVPFSNEFKLTLTVLMILDYGGCWVIENVLKNLFSDFRPKDIAVRRPDQLTREAERKAKEEAEAAKEQQRKI</sequence>
<evidence type="ECO:0000259" key="16">
    <source>
        <dbReference type="Pfam" id="PF00122"/>
    </source>
</evidence>
<evidence type="ECO:0000313" key="20">
    <source>
        <dbReference type="EMBL" id="OQD76144.1"/>
    </source>
</evidence>
<feature type="transmembrane region" description="Helical" evidence="15">
    <location>
        <begin position="682"/>
        <end position="701"/>
    </location>
</feature>
<feature type="transmembrane region" description="Helical" evidence="15">
    <location>
        <begin position="268"/>
        <end position="285"/>
    </location>
</feature>
<dbReference type="GO" id="GO:0140567">
    <property type="term" value="F:membrane protein dislocase activity"/>
    <property type="evidence" value="ECO:0007669"/>
    <property type="project" value="RHEA"/>
</dbReference>
<feature type="transmembrane region" description="Helical" evidence="15">
    <location>
        <begin position="651"/>
        <end position="670"/>
    </location>
</feature>
<evidence type="ECO:0000256" key="1">
    <source>
        <dbReference type="ARBA" id="ARBA00001946"/>
    </source>
</evidence>
<dbReference type="InterPro" id="IPR008250">
    <property type="entry name" value="ATPase_P-typ_transduc_dom_A_sf"/>
</dbReference>
<reference evidence="21" key="1">
    <citation type="journal article" date="2017" name="Nat. Microbiol.">
        <title>Global analysis of biosynthetic gene clusters reveals vast potential of secondary metabolite production in Penicillium species.</title>
        <authorList>
            <person name="Nielsen J.C."/>
            <person name="Grijseels S."/>
            <person name="Prigent S."/>
            <person name="Ji B."/>
            <person name="Dainat J."/>
            <person name="Nielsen K.F."/>
            <person name="Frisvad J.C."/>
            <person name="Workman M."/>
            <person name="Nielsen J."/>
        </authorList>
    </citation>
    <scope>NUCLEOTIDE SEQUENCE [LARGE SCALE GENOMIC DNA]</scope>
    <source>
        <strain evidence="21">IBT 11843</strain>
    </source>
</reference>
<dbReference type="Pfam" id="PF23143">
    <property type="entry name" value="2TM_P5A-ATPase"/>
    <property type="match status" value="1"/>
</dbReference>
<dbReference type="GO" id="GO:0006874">
    <property type="term" value="P:intracellular calcium ion homeostasis"/>
    <property type="evidence" value="ECO:0007669"/>
    <property type="project" value="TreeGrafter"/>
</dbReference>
<dbReference type="InterPro" id="IPR059000">
    <property type="entry name" value="ATPase_P-type_domA"/>
</dbReference>
<comment type="similarity">
    <text evidence="3">Belongs to the cation transport ATPase (P-type) (TC 3.A.3) family. Type V subfamily.</text>
</comment>
<dbReference type="STRING" id="69771.A0A1V6PGL7"/>
<name>A0A1V6PGL7_PENDC</name>
<dbReference type="InterPro" id="IPR023299">
    <property type="entry name" value="ATPase_P-typ_cyto_dom_N"/>
</dbReference>
<keyword evidence="4 15" id="KW-0812">Transmembrane</keyword>
<evidence type="ECO:0000256" key="7">
    <source>
        <dbReference type="ARBA" id="ARBA00022824"/>
    </source>
</evidence>
<keyword evidence="5" id="KW-0479">Metal-binding</keyword>
<feature type="transmembrane region" description="Helical" evidence="15">
    <location>
        <begin position="375"/>
        <end position="393"/>
    </location>
</feature>
<evidence type="ECO:0000256" key="9">
    <source>
        <dbReference type="ARBA" id="ARBA00022842"/>
    </source>
</evidence>
<keyword evidence="7" id="KW-0256">Endoplasmic reticulum</keyword>
<evidence type="ECO:0000256" key="8">
    <source>
        <dbReference type="ARBA" id="ARBA00022840"/>
    </source>
</evidence>
<feature type="transmembrane region" description="Helical" evidence="15">
    <location>
        <begin position="490"/>
        <end position="510"/>
    </location>
</feature>
<dbReference type="Gene3D" id="3.40.1110.10">
    <property type="entry name" value="Calcium-transporting ATPase, cytoplasmic domain N"/>
    <property type="match status" value="1"/>
</dbReference>
<evidence type="ECO:0000256" key="11">
    <source>
        <dbReference type="ARBA" id="ARBA00022989"/>
    </source>
</evidence>
<evidence type="ECO:0000256" key="3">
    <source>
        <dbReference type="ARBA" id="ARBA00006000"/>
    </source>
</evidence>
<dbReference type="InterPro" id="IPR018303">
    <property type="entry name" value="ATPase_P-typ_P_site"/>
</dbReference>
<feature type="region of interest" description="Disordered" evidence="14">
    <location>
        <begin position="1893"/>
        <end position="1917"/>
    </location>
</feature>
<dbReference type="PROSITE" id="PS00154">
    <property type="entry name" value="ATPASE_E1_E2"/>
    <property type="match status" value="1"/>
</dbReference>
<dbReference type="InterPro" id="IPR023214">
    <property type="entry name" value="HAD_sf"/>
</dbReference>
<dbReference type="GO" id="GO:0015662">
    <property type="term" value="F:P-type ion transporter activity"/>
    <property type="evidence" value="ECO:0007669"/>
    <property type="project" value="TreeGrafter"/>
</dbReference>
<evidence type="ECO:0000256" key="2">
    <source>
        <dbReference type="ARBA" id="ARBA00004477"/>
    </source>
</evidence>
<evidence type="ECO:0000259" key="19">
    <source>
        <dbReference type="Pfam" id="PF23317"/>
    </source>
</evidence>
<feature type="transmembrane region" description="Helical" evidence="15">
    <location>
        <begin position="847"/>
        <end position="867"/>
    </location>
</feature>
<dbReference type="Proteomes" id="UP000191522">
    <property type="component" value="Unassembled WGS sequence"/>
</dbReference>
<dbReference type="NCBIfam" id="TIGR01494">
    <property type="entry name" value="ATPase_P-type"/>
    <property type="match status" value="1"/>
</dbReference>
<dbReference type="InterPro" id="IPR057255">
    <property type="entry name" value="2TM_P5A-ATPase"/>
</dbReference>
<dbReference type="InterPro" id="IPR001757">
    <property type="entry name" value="P_typ_ATPase"/>
</dbReference>
<evidence type="ECO:0000256" key="4">
    <source>
        <dbReference type="ARBA" id="ARBA00022692"/>
    </source>
</evidence>
<dbReference type="OMA" id="QKTKYVW"/>
<comment type="subcellular location">
    <subcellularLocation>
        <location evidence="2">Endoplasmic reticulum membrane</location>
        <topology evidence="2">Multi-pass membrane protein</topology>
    </subcellularLocation>
</comment>
<feature type="transmembrane region" description="Helical" evidence="15">
    <location>
        <begin position="435"/>
        <end position="456"/>
    </location>
</feature>
<dbReference type="PRINTS" id="PR00119">
    <property type="entry name" value="CATATPASE"/>
</dbReference>
<dbReference type="Pfam" id="PF23190">
    <property type="entry name" value="LHD_TRPY1"/>
    <property type="match status" value="1"/>
</dbReference>
<dbReference type="PANTHER" id="PTHR45630">
    <property type="entry name" value="CATION-TRANSPORTING ATPASE-RELATED"/>
    <property type="match status" value="1"/>
</dbReference>
<dbReference type="GO" id="GO:0005524">
    <property type="term" value="F:ATP binding"/>
    <property type="evidence" value="ECO:0007669"/>
    <property type="project" value="UniProtKB-KW"/>
</dbReference>
<dbReference type="SUPFAM" id="SSF81665">
    <property type="entry name" value="Calcium ATPase, transmembrane domain M"/>
    <property type="match status" value="1"/>
</dbReference>
<evidence type="ECO:0000256" key="14">
    <source>
        <dbReference type="SAM" id="MobiDB-lite"/>
    </source>
</evidence>
<keyword evidence="12 15" id="KW-0472">Membrane</keyword>
<evidence type="ECO:0000259" key="18">
    <source>
        <dbReference type="Pfam" id="PF23190"/>
    </source>
</evidence>
<dbReference type="InterPro" id="IPR044492">
    <property type="entry name" value="P_typ_ATPase_HD_dom"/>
</dbReference>
<feature type="compositionally biased region" description="Polar residues" evidence="14">
    <location>
        <begin position="1582"/>
        <end position="1599"/>
    </location>
</feature>
<comment type="cofactor">
    <cofactor evidence="1">
        <name>Mg(2+)</name>
        <dbReference type="ChEBI" id="CHEBI:18420"/>
    </cofactor>
</comment>
<comment type="catalytic activity">
    <reaction evidence="13">
        <text>[protein]-with a C-terminal TM segment(out) + ATP + H2O = [protein]-with a C-terminal TM segment(in) + ADP + phosphate + H(+)</text>
        <dbReference type="Rhea" id="RHEA:66168"/>
        <dbReference type="Rhea" id="RHEA-COMP:16963"/>
        <dbReference type="ChEBI" id="CHEBI:15377"/>
        <dbReference type="ChEBI" id="CHEBI:15378"/>
        <dbReference type="ChEBI" id="CHEBI:30616"/>
        <dbReference type="ChEBI" id="CHEBI:43474"/>
        <dbReference type="ChEBI" id="CHEBI:90782"/>
        <dbReference type="ChEBI" id="CHEBI:456216"/>
    </reaction>
</comment>
<feature type="transmembrane region" description="Helical" evidence="15">
    <location>
        <begin position="236"/>
        <end position="256"/>
    </location>
</feature>
<feature type="domain" description="P5A-ATPase transmembrane helical hairpin" evidence="17">
    <location>
        <begin position="645"/>
        <end position="717"/>
    </location>
</feature>
<dbReference type="GO" id="GO:0016887">
    <property type="term" value="F:ATP hydrolysis activity"/>
    <property type="evidence" value="ECO:0007669"/>
    <property type="project" value="InterPro"/>
</dbReference>
<evidence type="ECO:0000256" key="10">
    <source>
        <dbReference type="ARBA" id="ARBA00022967"/>
    </source>
</evidence>
<dbReference type="Pfam" id="PF13246">
    <property type="entry name" value="Cation_ATPase"/>
    <property type="match status" value="1"/>
</dbReference>
<dbReference type="FunFam" id="2.70.150.10:FF:000049">
    <property type="entry name" value="Cation-transporting ATPase"/>
    <property type="match status" value="1"/>
</dbReference>
<feature type="transmembrane region" description="Helical" evidence="15">
    <location>
        <begin position="612"/>
        <end position="631"/>
    </location>
</feature>
<dbReference type="SUPFAM" id="SSF81660">
    <property type="entry name" value="Metal cation-transporting ATPase, ATP-binding domain N"/>
    <property type="match status" value="1"/>
</dbReference>
<evidence type="ECO:0000259" key="17">
    <source>
        <dbReference type="Pfam" id="PF23143"/>
    </source>
</evidence>
<keyword evidence="8" id="KW-0067">ATP-binding</keyword>
<feature type="domain" description="P-type ATPase A" evidence="16">
    <location>
        <begin position="882"/>
        <end position="977"/>
    </location>
</feature>
<keyword evidence="6" id="KW-0547">Nucleotide-binding</keyword>
<feature type="domain" description="YVC1 N-terminal linker helical" evidence="18">
    <location>
        <begin position="44"/>
        <end position="223"/>
    </location>
</feature>
<keyword evidence="21" id="KW-1185">Reference proteome</keyword>
<feature type="region of interest" description="Disordered" evidence="14">
    <location>
        <begin position="1577"/>
        <end position="1611"/>
    </location>
</feature>
<feature type="compositionally biased region" description="Low complexity" evidence="14">
    <location>
        <begin position="1600"/>
        <end position="1611"/>
    </location>
</feature>
<dbReference type="InterPro" id="IPR056336">
    <property type="entry name" value="YVC1_C"/>
</dbReference>
<keyword evidence="11 15" id="KW-1133">Transmembrane helix</keyword>
<gene>
    <name evidence="20" type="ORF">PENDEC_c005G04946</name>
</gene>
<dbReference type="InterPro" id="IPR047820">
    <property type="entry name" value="P5A-type_ATPase"/>
</dbReference>
<dbReference type="SFLD" id="SFLDF00027">
    <property type="entry name" value="p-type_atpase"/>
    <property type="match status" value="1"/>
</dbReference>
<dbReference type="FunFam" id="3.40.1110.10:FF:000054">
    <property type="entry name" value="Cation-transporting ATPase"/>
    <property type="match status" value="1"/>
</dbReference>
<dbReference type="Gene3D" id="3.40.50.1000">
    <property type="entry name" value="HAD superfamily/HAD-like"/>
    <property type="match status" value="1"/>
</dbReference>
<dbReference type="SFLD" id="SFLDG00002">
    <property type="entry name" value="C1.7:_P-type_atpase_like"/>
    <property type="match status" value="1"/>
</dbReference>
<evidence type="ECO:0000256" key="15">
    <source>
        <dbReference type="SAM" id="Phobius"/>
    </source>
</evidence>
<dbReference type="FunFam" id="3.40.50.1000:FF:000071">
    <property type="entry name" value="Cation-transporting ATPase"/>
    <property type="match status" value="1"/>
</dbReference>
<dbReference type="GO" id="GO:0005789">
    <property type="term" value="C:endoplasmic reticulum membrane"/>
    <property type="evidence" value="ECO:0007669"/>
    <property type="project" value="UniProtKB-SubCell"/>
</dbReference>
<keyword evidence="9" id="KW-0460">Magnesium</keyword>
<protein>
    <recommendedName>
        <fullName evidence="22">Polycystin cation channel PKD1/PKD2 domain-containing protein</fullName>
    </recommendedName>
</protein>
<evidence type="ECO:0000256" key="13">
    <source>
        <dbReference type="ARBA" id="ARBA00048588"/>
    </source>
</evidence>
<evidence type="ECO:0008006" key="22">
    <source>
        <dbReference type="Google" id="ProtNLM"/>
    </source>
</evidence>
<proteinExistence type="inferred from homology"/>
<dbReference type="NCBIfam" id="TIGR01657">
    <property type="entry name" value="P-ATPase-V"/>
    <property type="match status" value="1"/>
</dbReference>
<evidence type="ECO:0000256" key="12">
    <source>
        <dbReference type="ARBA" id="ARBA00023136"/>
    </source>
</evidence>
<dbReference type="OrthoDB" id="48943at2759"/>
<dbReference type="Pfam" id="PF00122">
    <property type="entry name" value="E1-E2_ATPase"/>
    <property type="match status" value="1"/>
</dbReference>
<dbReference type="InterPro" id="IPR036412">
    <property type="entry name" value="HAD-like_sf"/>
</dbReference>
<dbReference type="SFLD" id="SFLDS00003">
    <property type="entry name" value="Haloacid_Dehalogenase"/>
    <property type="match status" value="1"/>
</dbReference>
<dbReference type="SUPFAM" id="SSF56784">
    <property type="entry name" value="HAD-like"/>
    <property type="match status" value="1"/>
</dbReference>
<evidence type="ECO:0000256" key="6">
    <source>
        <dbReference type="ARBA" id="ARBA00022741"/>
    </source>
</evidence>
<comment type="caution">
    <text evidence="20">The sequence shown here is derived from an EMBL/GenBank/DDBJ whole genome shotgun (WGS) entry which is preliminary data.</text>
</comment>
<dbReference type="SUPFAM" id="SSF81653">
    <property type="entry name" value="Calcium ATPase, transduction domain A"/>
    <property type="match status" value="1"/>
</dbReference>
<dbReference type="Gene3D" id="2.70.150.10">
    <property type="entry name" value="Calcium-transporting ATPase, cytoplasmic transduction domain A"/>
    <property type="match status" value="1"/>
</dbReference>